<dbReference type="EMBL" id="KL367614">
    <property type="protein sequence ID" value="KFD61699.1"/>
    <property type="molecule type" value="Genomic_DNA"/>
</dbReference>
<gene>
    <name evidence="2" type="ORF">M514_04452</name>
</gene>
<protein>
    <submittedName>
        <fullName evidence="2">Uncharacterized protein</fullName>
    </submittedName>
</protein>
<dbReference type="Proteomes" id="UP000030758">
    <property type="component" value="Unassembled WGS sequence"/>
</dbReference>
<feature type="region of interest" description="Disordered" evidence="1">
    <location>
        <begin position="132"/>
        <end position="153"/>
    </location>
</feature>
<organism evidence="2">
    <name type="scientific">Trichuris suis</name>
    <name type="common">pig whipworm</name>
    <dbReference type="NCBI Taxonomy" id="68888"/>
    <lineage>
        <taxon>Eukaryota</taxon>
        <taxon>Metazoa</taxon>
        <taxon>Ecdysozoa</taxon>
        <taxon>Nematoda</taxon>
        <taxon>Enoplea</taxon>
        <taxon>Dorylaimia</taxon>
        <taxon>Trichinellida</taxon>
        <taxon>Trichuridae</taxon>
        <taxon>Trichuris</taxon>
    </lineage>
</organism>
<sequence>LARPTVLRLGPTRAYRDRFVPISDRVVPAGGHLAVVRCPIQPHHLPRSRQRFLTAYGWSAEVHIWPGSCTIQAHSPLMPHHNRYRHASGESGLSASASVCLPELRLMTPWALLAGSGRGSGGSWGPLDCCRGSQSSSISQKRHDGEYLSRDAGHRRPLQPDWIQCP</sequence>
<name>A0A085MWV3_9BILA</name>
<dbReference type="AlphaFoldDB" id="A0A085MWV3"/>
<feature type="compositionally biased region" description="Basic and acidic residues" evidence="1">
    <location>
        <begin position="141"/>
        <end position="153"/>
    </location>
</feature>
<reference evidence="2" key="1">
    <citation type="journal article" date="2014" name="Nat. Genet.">
        <title>Genome and transcriptome of the porcine whipworm Trichuris suis.</title>
        <authorList>
            <person name="Jex A.R."/>
            <person name="Nejsum P."/>
            <person name="Schwarz E.M."/>
            <person name="Hu L."/>
            <person name="Young N.D."/>
            <person name="Hall R.S."/>
            <person name="Korhonen P.K."/>
            <person name="Liao S."/>
            <person name="Thamsborg S."/>
            <person name="Xia J."/>
            <person name="Xu P."/>
            <person name="Wang S."/>
            <person name="Scheerlinck J.P."/>
            <person name="Hofmann A."/>
            <person name="Sternberg P.W."/>
            <person name="Wang J."/>
            <person name="Gasser R.B."/>
        </authorList>
    </citation>
    <scope>NUCLEOTIDE SEQUENCE [LARGE SCALE GENOMIC DNA]</scope>
    <source>
        <strain evidence="2">DCEP-RM93F</strain>
    </source>
</reference>
<feature type="non-terminal residue" evidence="2">
    <location>
        <position position="1"/>
    </location>
</feature>
<evidence type="ECO:0000313" key="2">
    <source>
        <dbReference type="EMBL" id="KFD61699.1"/>
    </source>
</evidence>
<proteinExistence type="predicted"/>
<accession>A0A085MWV3</accession>
<evidence type="ECO:0000256" key="1">
    <source>
        <dbReference type="SAM" id="MobiDB-lite"/>
    </source>
</evidence>